<dbReference type="PIRSF" id="PIRSF000429">
    <property type="entry name" value="Ac-CoA_Ac_transf"/>
    <property type="match status" value="1"/>
</dbReference>
<dbReference type="InterPro" id="IPR020613">
    <property type="entry name" value="Thiolase_CS"/>
</dbReference>
<feature type="active site" description="Acyl-thioester intermediate" evidence="5">
    <location>
        <position position="100"/>
    </location>
</feature>
<feature type="domain" description="Thiolase N-terminal" evidence="7">
    <location>
        <begin position="16"/>
        <end position="272"/>
    </location>
</feature>
<organism evidence="9 10">
    <name type="scientific">Glossina pallidipes</name>
    <name type="common">Tsetse fly</name>
    <dbReference type="NCBI Taxonomy" id="7398"/>
    <lineage>
        <taxon>Eukaryota</taxon>
        <taxon>Metazoa</taxon>
        <taxon>Ecdysozoa</taxon>
        <taxon>Arthropoda</taxon>
        <taxon>Hexapoda</taxon>
        <taxon>Insecta</taxon>
        <taxon>Pterygota</taxon>
        <taxon>Neoptera</taxon>
        <taxon>Endopterygota</taxon>
        <taxon>Diptera</taxon>
        <taxon>Brachycera</taxon>
        <taxon>Muscomorpha</taxon>
        <taxon>Hippoboscoidea</taxon>
        <taxon>Glossinidae</taxon>
        <taxon>Glossina</taxon>
    </lineage>
</organism>
<feature type="domain" description="Thiolase C-terminal" evidence="8">
    <location>
        <begin position="281"/>
        <end position="402"/>
    </location>
</feature>
<dbReference type="InterPro" id="IPR020615">
    <property type="entry name" value="Thiolase_acyl_enz_int_AS"/>
</dbReference>
<protein>
    <recommendedName>
        <fullName evidence="11">Acetyl-CoA acetyltransferase</fullName>
    </recommendedName>
</protein>
<sequence length="403" mass="42847">MNFLLFANIAMSSKDVYIVAAARTPIGSFNGSLSKLRASDLGSIVIKEILNRSNVNGKDVDEVIIGQALTAGQGQNPARQAALKAGLPNEVPSYLINMLCGSGLKAVVLGYQSIRCGDSSIVLCGGQESMSLAPHAVFLRAGIKMGAATMVDTMVHDGLTDVLHSIHMGVTAEIIAKEYDISREEQDKYAERSQNLANKAQKDGHFLKEIVPVEVVERKGIMLFNKDEYIKEGTKLESLQKLNPCFMENGTVTAGNASGINDSASAVLLMSGQEVEKRQIKPLGKIKAWAQTGVEPKLMGLGPISAVKSVLRKANWSKEEVDLYELNEAFAAQTLAVINSLQLDPSKVNINGGAIALGHPIGASGNRILVTLLHSLERTGGHKGVASLCIGGGMGIAMAIERV</sequence>
<comment type="similarity">
    <text evidence="2 6">Belongs to the thiolase-like superfamily. Thiolase family.</text>
</comment>
<evidence type="ECO:0000259" key="8">
    <source>
        <dbReference type="Pfam" id="PF02803"/>
    </source>
</evidence>
<accession>A0A1A9ZDN6</accession>
<reference evidence="10" key="1">
    <citation type="submission" date="2014-03" db="EMBL/GenBank/DDBJ databases">
        <authorList>
            <person name="Aksoy S."/>
            <person name="Warren W."/>
            <person name="Wilson R.K."/>
        </authorList>
    </citation>
    <scope>NUCLEOTIDE SEQUENCE [LARGE SCALE GENOMIC DNA]</scope>
    <source>
        <strain evidence="10">IAEA</strain>
    </source>
</reference>
<keyword evidence="4 6" id="KW-0012">Acyltransferase</keyword>
<name>A0A1A9ZDN6_GLOPL</name>
<reference evidence="9" key="2">
    <citation type="submission" date="2020-05" db="UniProtKB">
        <authorList>
            <consortium name="EnsemblMetazoa"/>
        </authorList>
    </citation>
    <scope>IDENTIFICATION</scope>
    <source>
        <strain evidence="9">IAEA</strain>
    </source>
</reference>
<evidence type="ECO:0000256" key="1">
    <source>
        <dbReference type="ARBA" id="ARBA00005189"/>
    </source>
</evidence>
<dbReference type="InterPro" id="IPR020616">
    <property type="entry name" value="Thiolase_N"/>
</dbReference>
<dbReference type="VEuPathDB" id="VectorBase:GPAI011501"/>
<dbReference type="InterPro" id="IPR020610">
    <property type="entry name" value="Thiolase_AS"/>
</dbReference>
<dbReference type="PANTHER" id="PTHR18919">
    <property type="entry name" value="ACETYL-COA C-ACYLTRANSFERASE"/>
    <property type="match status" value="1"/>
</dbReference>
<feature type="active site" description="Proton acceptor" evidence="5">
    <location>
        <position position="359"/>
    </location>
</feature>
<dbReference type="STRING" id="7398.A0A1A9ZDN6"/>
<dbReference type="AlphaFoldDB" id="A0A1A9ZDN6"/>
<dbReference type="EnsemblMetazoa" id="GPAI011501-RA">
    <property type="protein sequence ID" value="GPAI011501-PA"/>
    <property type="gene ID" value="GPAI011501"/>
</dbReference>
<comment type="pathway">
    <text evidence="1">Lipid metabolism.</text>
</comment>
<proteinExistence type="inferred from homology"/>
<dbReference type="PANTHER" id="PTHR18919:SF107">
    <property type="entry name" value="ACETYL-COA ACETYLTRANSFERASE, CYTOSOLIC"/>
    <property type="match status" value="1"/>
</dbReference>
<dbReference type="Pfam" id="PF00108">
    <property type="entry name" value="Thiolase_N"/>
    <property type="match status" value="1"/>
</dbReference>
<evidence type="ECO:0000313" key="9">
    <source>
        <dbReference type="EnsemblMetazoa" id="GPAI011501-PA"/>
    </source>
</evidence>
<evidence type="ECO:0000256" key="4">
    <source>
        <dbReference type="ARBA" id="ARBA00023315"/>
    </source>
</evidence>
<evidence type="ECO:0008006" key="11">
    <source>
        <dbReference type="Google" id="ProtNLM"/>
    </source>
</evidence>
<evidence type="ECO:0000313" key="10">
    <source>
        <dbReference type="Proteomes" id="UP000092445"/>
    </source>
</evidence>
<dbReference type="InterPro" id="IPR002155">
    <property type="entry name" value="Thiolase"/>
</dbReference>
<dbReference type="PROSITE" id="PS00099">
    <property type="entry name" value="THIOLASE_3"/>
    <property type="match status" value="1"/>
</dbReference>
<dbReference type="InterPro" id="IPR020617">
    <property type="entry name" value="Thiolase_C"/>
</dbReference>
<evidence type="ECO:0000256" key="6">
    <source>
        <dbReference type="RuleBase" id="RU003557"/>
    </source>
</evidence>
<dbReference type="GO" id="GO:0003988">
    <property type="term" value="F:acetyl-CoA C-acyltransferase activity"/>
    <property type="evidence" value="ECO:0007669"/>
    <property type="project" value="UniProtKB-ARBA"/>
</dbReference>
<dbReference type="PROSITE" id="PS00098">
    <property type="entry name" value="THIOLASE_1"/>
    <property type="match status" value="1"/>
</dbReference>
<evidence type="ECO:0000256" key="2">
    <source>
        <dbReference type="ARBA" id="ARBA00010982"/>
    </source>
</evidence>
<dbReference type="Pfam" id="PF02803">
    <property type="entry name" value="Thiolase_C"/>
    <property type="match status" value="1"/>
</dbReference>
<dbReference type="FunFam" id="3.40.47.10:FF:000010">
    <property type="entry name" value="Acetyl-CoA acetyltransferase (Thiolase)"/>
    <property type="match status" value="1"/>
</dbReference>
<dbReference type="SUPFAM" id="SSF53901">
    <property type="entry name" value="Thiolase-like"/>
    <property type="match status" value="2"/>
</dbReference>
<evidence type="ECO:0000256" key="3">
    <source>
        <dbReference type="ARBA" id="ARBA00022679"/>
    </source>
</evidence>
<keyword evidence="10" id="KW-1185">Reference proteome</keyword>
<dbReference type="Proteomes" id="UP000092445">
    <property type="component" value="Unassembled WGS sequence"/>
</dbReference>
<evidence type="ECO:0000259" key="7">
    <source>
        <dbReference type="Pfam" id="PF00108"/>
    </source>
</evidence>
<keyword evidence="3 6" id="KW-0808">Transferase</keyword>
<dbReference type="PROSITE" id="PS00737">
    <property type="entry name" value="THIOLASE_2"/>
    <property type="match status" value="1"/>
</dbReference>
<feature type="active site" description="Proton acceptor" evidence="5">
    <location>
        <position position="389"/>
    </location>
</feature>
<dbReference type="NCBIfam" id="TIGR01930">
    <property type="entry name" value="AcCoA-C-Actrans"/>
    <property type="match status" value="1"/>
</dbReference>
<dbReference type="InterPro" id="IPR016039">
    <property type="entry name" value="Thiolase-like"/>
</dbReference>
<dbReference type="Gene3D" id="3.40.47.10">
    <property type="match status" value="2"/>
</dbReference>
<evidence type="ECO:0000256" key="5">
    <source>
        <dbReference type="PIRSR" id="PIRSR000429-1"/>
    </source>
</evidence>
<dbReference type="CDD" id="cd00751">
    <property type="entry name" value="thiolase"/>
    <property type="match status" value="1"/>
</dbReference>